<sequence length="770" mass="87618">MKIIFKIARAELRTLFYSPIAWLVLILFFTVGSGIFGFVMEKFSIMQEVAMDASPDWGGFDFGIGNLVATGILGIFKVYLYLFVPLLTMGVISREVNSGTIRLLYSSPVNTREIVLGKYLGLVMYNCILLLVIAIQLFSVCMSVEQPEISWCFSMLLGIFLLMCTYSAIGLFISCLTNYQIVAAVITFTMLFVLENISTLWQQYDLIRDITFALSISGKADLMLGGLITSRELLYFLSIILLFVGFAMIKLQSTQESKKWTVRASRYGLLALIVILIGYFSSRPRNIAYADTTRDKVNTLHPAIQEVLKQMDGSPLTVTLYTNLLDGKGRYGFPQNRNKYMRDLWEPYIRFYPNIRFRYEYYYDHRDGDSSLYQKFPGKSLEEITEIRAEILDIRHSLFMKPEEIRKKIDLSSEFFRLVMQLEYKGKKTFLRTFDNPLWPTPPNVAASINRLTRKEDVRVAFVTGHYERSPFNHTDREYKYHTNAKEFYTSLINNGVDTDTISLATGEVPNGLDLLVVADPKSAYNQTEQQALINYLNQGGNALIFAEPGKQFILAPVLKEIGVHPDDGIIVRPGKHEMPHIFINSLTRSGNFLAKEPEMEMYQTYGTKGGLVQNEGMLNLSYQEINGFSVEPVITTPGNAKTWIETGVLAVDSAPPVFSAAEGDIQKDTYVIALKLSRKINNKEQRIIVAGDADFMSAYRMRRIGIGLALHSWTLYNKYPYYANFPKPKDRFLKLTPASAALLFKIYVYLIPALLLIIAIVLLVRRKRK</sequence>
<evidence type="ECO:0000256" key="1">
    <source>
        <dbReference type="SAM" id="Phobius"/>
    </source>
</evidence>
<dbReference type="SUPFAM" id="SSF52317">
    <property type="entry name" value="Class I glutamine amidotransferase-like"/>
    <property type="match status" value="1"/>
</dbReference>
<dbReference type="GO" id="GO:0005886">
    <property type="term" value="C:plasma membrane"/>
    <property type="evidence" value="ECO:0007669"/>
    <property type="project" value="UniProtKB-SubCell"/>
</dbReference>
<evidence type="ECO:0000313" key="4">
    <source>
        <dbReference type="Proteomes" id="UP000293874"/>
    </source>
</evidence>
<evidence type="ECO:0000259" key="2">
    <source>
        <dbReference type="Pfam" id="PF09822"/>
    </source>
</evidence>
<accession>A0A4V2F258</accession>
<gene>
    <name evidence="3" type="ORF">EV199_2005</name>
</gene>
<feature type="transmembrane region" description="Helical" evidence="1">
    <location>
        <begin position="151"/>
        <end position="173"/>
    </location>
</feature>
<keyword evidence="1" id="KW-1133">Transmembrane helix</keyword>
<protein>
    <submittedName>
        <fullName evidence="3">ABC-2 type transport system permease protein</fullName>
    </submittedName>
</protein>
<feature type="transmembrane region" description="Helical" evidence="1">
    <location>
        <begin position="264"/>
        <end position="282"/>
    </location>
</feature>
<dbReference type="Pfam" id="PF12679">
    <property type="entry name" value="ABC2_membrane_2"/>
    <property type="match status" value="1"/>
</dbReference>
<feature type="transmembrane region" description="Helical" evidence="1">
    <location>
        <begin position="234"/>
        <end position="252"/>
    </location>
</feature>
<feature type="transmembrane region" description="Helical" evidence="1">
    <location>
        <begin position="20"/>
        <end position="39"/>
    </location>
</feature>
<dbReference type="OrthoDB" id="615609at2"/>
<proteinExistence type="predicted"/>
<dbReference type="EMBL" id="SGXA01000001">
    <property type="protein sequence ID" value="RZS76127.1"/>
    <property type="molecule type" value="Genomic_DNA"/>
</dbReference>
<dbReference type="InterPro" id="IPR019196">
    <property type="entry name" value="ABC_transp_unknown"/>
</dbReference>
<keyword evidence="1" id="KW-0812">Transmembrane</keyword>
<dbReference type="PANTHER" id="PTHR43471">
    <property type="entry name" value="ABC TRANSPORTER PERMEASE"/>
    <property type="match status" value="1"/>
</dbReference>
<dbReference type="Proteomes" id="UP000293874">
    <property type="component" value="Unassembled WGS sequence"/>
</dbReference>
<comment type="caution">
    <text evidence="3">The sequence shown here is derived from an EMBL/GenBank/DDBJ whole genome shotgun (WGS) entry which is preliminary data.</text>
</comment>
<feature type="transmembrane region" description="Helical" evidence="1">
    <location>
        <begin position="119"/>
        <end position="139"/>
    </location>
</feature>
<dbReference type="InterPro" id="IPR029062">
    <property type="entry name" value="Class_I_gatase-like"/>
</dbReference>
<reference evidence="3 4" key="1">
    <citation type="submission" date="2019-02" db="EMBL/GenBank/DDBJ databases">
        <title>Genomic Encyclopedia of Type Strains, Phase IV (KMG-IV): sequencing the most valuable type-strain genomes for metagenomic binning, comparative biology and taxonomic classification.</title>
        <authorList>
            <person name="Goeker M."/>
        </authorList>
    </citation>
    <scope>NUCLEOTIDE SEQUENCE [LARGE SCALE GENOMIC DNA]</scope>
    <source>
        <strain evidence="3 4">DSM 18116</strain>
    </source>
</reference>
<feature type="transmembrane region" description="Helical" evidence="1">
    <location>
        <begin position="179"/>
        <end position="198"/>
    </location>
</feature>
<feature type="transmembrane region" description="Helical" evidence="1">
    <location>
        <begin position="60"/>
        <end position="84"/>
    </location>
</feature>
<organism evidence="3 4">
    <name type="scientific">Pseudobacter ginsenosidimutans</name>
    <dbReference type="NCBI Taxonomy" id="661488"/>
    <lineage>
        <taxon>Bacteria</taxon>
        <taxon>Pseudomonadati</taxon>
        <taxon>Bacteroidota</taxon>
        <taxon>Chitinophagia</taxon>
        <taxon>Chitinophagales</taxon>
        <taxon>Chitinophagaceae</taxon>
        <taxon>Pseudobacter</taxon>
    </lineage>
</organism>
<evidence type="ECO:0000313" key="3">
    <source>
        <dbReference type="EMBL" id="RZS76127.1"/>
    </source>
</evidence>
<dbReference type="RefSeq" id="WP_130540442.1">
    <property type="nucleotide sequence ID" value="NZ_CP042431.1"/>
</dbReference>
<dbReference type="GO" id="GO:0140359">
    <property type="term" value="F:ABC-type transporter activity"/>
    <property type="evidence" value="ECO:0007669"/>
    <property type="project" value="InterPro"/>
</dbReference>
<keyword evidence="4" id="KW-1185">Reference proteome</keyword>
<feature type="transmembrane region" description="Helical" evidence="1">
    <location>
        <begin position="747"/>
        <end position="765"/>
    </location>
</feature>
<keyword evidence="1" id="KW-0472">Membrane</keyword>
<name>A0A4V2F258_9BACT</name>
<feature type="domain" description="ABC-type uncharacterised transport system" evidence="2">
    <location>
        <begin position="459"/>
        <end position="699"/>
    </location>
</feature>
<dbReference type="AlphaFoldDB" id="A0A4V2F258"/>
<dbReference type="Pfam" id="PF09822">
    <property type="entry name" value="ABC_transp_aux"/>
    <property type="match status" value="1"/>
</dbReference>